<feature type="transmembrane region" description="Helical" evidence="17">
    <location>
        <begin position="657"/>
        <end position="677"/>
    </location>
</feature>
<keyword evidence="9 17" id="KW-1133">Transmembrane helix</keyword>
<dbReference type="NCBIfam" id="TIGR00231">
    <property type="entry name" value="small_GTP"/>
    <property type="match status" value="1"/>
</dbReference>
<dbReference type="InterPro" id="IPR030389">
    <property type="entry name" value="G_FEOB_dom"/>
</dbReference>
<evidence type="ECO:0000256" key="9">
    <source>
        <dbReference type="ARBA" id="ARBA00022989"/>
    </source>
</evidence>
<evidence type="ECO:0000256" key="3">
    <source>
        <dbReference type="ARBA" id="ARBA00022448"/>
    </source>
</evidence>
<dbReference type="GO" id="GO:0005886">
    <property type="term" value="C:plasma membrane"/>
    <property type="evidence" value="ECO:0007669"/>
    <property type="project" value="UniProtKB-SubCell"/>
</dbReference>
<evidence type="ECO:0000256" key="4">
    <source>
        <dbReference type="ARBA" id="ARBA00022475"/>
    </source>
</evidence>
<evidence type="ECO:0000256" key="16">
    <source>
        <dbReference type="PIRSR" id="PIRSR603373-2"/>
    </source>
</evidence>
<dbReference type="KEGG" id="ips:CfP315_0250"/>
<evidence type="ECO:0000256" key="7">
    <source>
        <dbReference type="ARBA" id="ARBA00022692"/>
    </source>
</evidence>
<feature type="binding site" evidence="16">
    <location>
        <position position="46"/>
    </location>
    <ligand>
        <name>Mg(2+)</name>
        <dbReference type="ChEBI" id="CHEBI:18420"/>
        <label>2</label>
    </ligand>
</feature>
<dbReference type="PANTHER" id="PTHR43185:SF1">
    <property type="entry name" value="FE(2+) TRANSPORTER FEOB"/>
    <property type="match status" value="1"/>
</dbReference>
<feature type="transmembrane region" description="Helical" evidence="17">
    <location>
        <begin position="300"/>
        <end position="319"/>
    </location>
</feature>
<keyword evidence="5 17" id="KW-0410">Iron transport</keyword>
<keyword evidence="6" id="KW-0997">Cell inner membrane</keyword>
<keyword evidence="16" id="KW-0479">Metal-binding</keyword>
<feature type="binding site" evidence="16">
    <location>
        <position position="49"/>
    </location>
    <ligand>
        <name>Mg(2+)</name>
        <dbReference type="ChEBI" id="CHEBI:18420"/>
        <label>2</label>
    </ligand>
</feature>
<dbReference type="Pfam" id="PF02421">
    <property type="entry name" value="FeoB_N"/>
    <property type="match status" value="1"/>
</dbReference>
<keyword evidence="13 17" id="KW-0472">Membrane</keyword>
<evidence type="ECO:0000256" key="13">
    <source>
        <dbReference type="ARBA" id="ARBA00023136"/>
    </source>
</evidence>
<comment type="subcellular location">
    <subcellularLocation>
        <location evidence="2">Cell inner membrane</location>
        <topology evidence="2">Multi-pass membrane protein</topology>
    </subcellularLocation>
    <subcellularLocation>
        <location evidence="17">Cell membrane</location>
        <topology evidence="17">Multi-pass membrane protein</topology>
    </subcellularLocation>
</comment>
<keyword evidence="7 17" id="KW-0812">Transmembrane</keyword>
<dbReference type="GO" id="GO:0005525">
    <property type="term" value="F:GTP binding"/>
    <property type="evidence" value="ECO:0007669"/>
    <property type="project" value="UniProtKB-KW"/>
</dbReference>
<dbReference type="EMBL" id="AP027924">
    <property type="protein sequence ID" value="BED91733.1"/>
    <property type="molecule type" value="Genomic_DNA"/>
</dbReference>
<evidence type="ECO:0000256" key="1">
    <source>
        <dbReference type="ARBA" id="ARBA00003926"/>
    </source>
</evidence>
<keyword evidence="8 15" id="KW-0547">Nucleotide-binding</keyword>
<dbReference type="Proteomes" id="UP001337580">
    <property type="component" value="Chromosome"/>
</dbReference>
<dbReference type="InterPro" id="IPR003373">
    <property type="entry name" value="Fe2_transport_prot-B"/>
</dbReference>
<feature type="binding site" evidence="15">
    <location>
        <begin position="60"/>
        <end position="64"/>
    </location>
    <ligand>
        <name>GTP</name>
        <dbReference type="ChEBI" id="CHEBI:37565"/>
        <label>1</label>
    </ligand>
</feature>
<dbReference type="InterPro" id="IPR050860">
    <property type="entry name" value="FeoB_GTPase"/>
</dbReference>
<evidence type="ECO:0000256" key="12">
    <source>
        <dbReference type="ARBA" id="ARBA00023134"/>
    </source>
</evidence>
<evidence type="ECO:0000256" key="5">
    <source>
        <dbReference type="ARBA" id="ARBA00022496"/>
    </source>
</evidence>
<dbReference type="InterPro" id="IPR027417">
    <property type="entry name" value="P-loop_NTPase"/>
</dbReference>
<evidence type="ECO:0000256" key="17">
    <source>
        <dbReference type="RuleBase" id="RU362098"/>
    </source>
</evidence>
<reference evidence="19" key="1">
    <citation type="journal article" date="2023" name="ISME J.">
        <title>Emergence of putative energy parasites within Clostridia revealed by genome analysis of a novel endosymbiotic clade.</title>
        <authorList>
            <person name="Takahashi K."/>
            <person name="Kuwahara H."/>
            <person name="Horikawa Y."/>
            <person name="Izawa K."/>
            <person name="Kato D."/>
            <person name="Inagaki T."/>
            <person name="Yuki M."/>
            <person name="Ohkuma M."/>
            <person name="Hongoh Y."/>
        </authorList>
    </citation>
    <scope>NUCLEOTIDE SEQUENCE</scope>
    <source>
        <strain evidence="19">CfP3-15</strain>
    </source>
</reference>
<dbReference type="PROSITE" id="PS51711">
    <property type="entry name" value="G_FEOB"/>
    <property type="match status" value="1"/>
</dbReference>
<evidence type="ECO:0000256" key="2">
    <source>
        <dbReference type="ARBA" id="ARBA00004429"/>
    </source>
</evidence>
<feature type="binding site" evidence="15">
    <location>
        <begin position="35"/>
        <end position="42"/>
    </location>
    <ligand>
        <name>GTP</name>
        <dbReference type="ChEBI" id="CHEBI:37565"/>
        <label>1</label>
    </ligand>
</feature>
<dbReference type="InterPro" id="IPR041069">
    <property type="entry name" value="FeoB_Cyto"/>
</dbReference>
<sequence length="692" mass="79417">MKYLNFTRKKSVCALNKKGDIPNEVEKMIKVALVGNPNTGKSTLFNYLTGDAQYIGNWPGVTVERKKGRIKKSKSPIEIIDLPGIYSLSPYSPEEIITRNYLLSTKPDIILNIVDVTNLKRNLYLTTQLMELDIPILLALNMCDLLKSKRKTVDFCELENCLGVNTVMISANKNIGIEDLKENILKIYNFDRNNKIINFYNESIELKIAKINKLMGNDQISNKRFILVKFLENDLLINNYIELDDKTLKKIDEIKDFSDEEEIVNSRHEFIRKVNDKTVKNIENKTKFSYKIDKIITGKYTSLPIFFTLIALIFYFSFGPFGTFLENSLRIFLKYQFNLLANILSQFGVSEKLKSLIFGALISGVGEIITYIPQILILFGSLALLEDTGYMARSIFIMDKILKNFGLSGRAFVPILMGFGCNVPAILSTRILKNKKEKKLSIFLIPFTSCSAKLPVYILFLNLFIPKNKPLFIFLIYLFGIVLGLINTLFFKNIMIKDEEMLFMMEMPDYKLPSLKNIIMHVKKRLKDFLERAGTVIFGCSIIIWFLQSFNLRLKYVVDSSESILAFIGNLLSPLFIPCGFGTWRPCVALISGLFSKESIVSTIAVTYHNPNMQLEQSLKGDFNIVSMLSFIIFVLLYTPCVMTISTMKQELKNGKITFFIVLYQILFAWFMSTLFYQMGSLMKILLKFIYC</sequence>
<comment type="similarity">
    <text evidence="17">Belongs to the TRAFAC class TrmE-Era-EngA-EngB-Septin-like GTPase superfamily. FeoB GTPase (TC 9.A.8) family.</text>
</comment>
<feature type="transmembrane region" description="Helical" evidence="17">
    <location>
        <begin position="405"/>
        <end position="428"/>
    </location>
</feature>
<keyword evidence="3 17" id="KW-0813">Transport</keyword>
<dbReference type="Gene3D" id="1.10.287.1770">
    <property type="match status" value="1"/>
</dbReference>
<dbReference type="Gene3D" id="3.40.50.300">
    <property type="entry name" value="P-loop containing nucleotide triphosphate hydrolases"/>
    <property type="match status" value="1"/>
</dbReference>
<feature type="transmembrane region" description="Helical" evidence="17">
    <location>
        <begin position="471"/>
        <end position="491"/>
    </location>
</feature>
<dbReference type="Pfam" id="PF07664">
    <property type="entry name" value="FeoB_C"/>
    <property type="match status" value="1"/>
</dbReference>
<comment type="function">
    <text evidence="1 17">Probable transporter of a GTP-driven Fe(2+) uptake system.</text>
</comment>
<evidence type="ECO:0000256" key="6">
    <source>
        <dbReference type="ARBA" id="ARBA00022519"/>
    </source>
</evidence>
<dbReference type="GO" id="GO:0046872">
    <property type="term" value="F:metal ion binding"/>
    <property type="evidence" value="ECO:0007669"/>
    <property type="project" value="UniProtKB-KW"/>
</dbReference>
<dbReference type="AlphaFoldDB" id="A0AA48I7Y1"/>
<keyword evidence="10 17" id="KW-0408">Iron</keyword>
<evidence type="ECO:0000256" key="10">
    <source>
        <dbReference type="ARBA" id="ARBA00023004"/>
    </source>
</evidence>
<feature type="binding site" evidence="15">
    <location>
        <begin position="141"/>
        <end position="144"/>
    </location>
    <ligand>
        <name>GTP</name>
        <dbReference type="ChEBI" id="CHEBI:37565"/>
        <label>1</label>
    </ligand>
</feature>
<evidence type="ECO:0000256" key="14">
    <source>
        <dbReference type="NCBIfam" id="TIGR00437"/>
    </source>
</evidence>
<feature type="transmembrane region" description="Helical" evidence="17">
    <location>
        <begin position="529"/>
        <end position="547"/>
    </location>
</feature>
<gene>
    <name evidence="19" type="ORF">CfP315_0250</name>
</gene>
<dbReference type="GO" id="GO:0015093">
    <property type="term" value="F:ferrous iron transmembrane transporter activity"/>
    <property type="evidence" value="ECO:0007669"/>
    <property type="project" value="UniProtKB-UniRule"/>
</dbReference>
<dbReference type="InterPro" id="IPR006073">
    <property type="entry name" value="GTP-bd"/>
</dbReference>
<dbReference type="SUPFAM" id="SSF52540">
    <property type="entry name" value="P-loop containing nucleoside triphosphate hydrolases"/>
    <property type="match status" value="1"/>
</dbReference>
<proteinExistence type="inferred from homology"/>
<feature type="binding site" evidence="15">
    <location>
        <begin position="81"/>
        <end position="84"/>
    </location>
    <ligand>
        <name>GTP</name>
        <dbReference type="ChEBI" id="CHEBI:37565"/>
        <label>1</label>
    </ligand>
</feature>
<dbReference type="FunFam" id="3.40.50.300:FF:000426">
    <property type="entry name" value="Ferrous iron transport protein B"/>
    <property type="match status" value="1"/>
</dbReference>
<dbReference type="InterPro" id="IPR011640">
    <property type="entry name" value="Fe2_transport_prot_B_C"/>
</dbReference>
<feature type="transmembrane region" description="Helical" evidence="17">
    <location>
        <begin position="440"/>
        <end position="465"/>
    </location>
</feature>
<protein>
    <recommendedName>
        <fullName evidence="14 17">Ferrous iron transport protein B</fullName>
    </recommendedName>
</protein>
<keyword evidence="12 15" id="KW-0342">GTP-binding</keyword>
<evidence type="ECO:0000313" key="19">
    <source>
        <dbReference type="EMBL" id="BED91733.1"/>
    </source>
</evidence>
<evidence type="ECO:0000259" key="18">
    <source>
        <dbReference type="PROSITE" id="PS51711"/>
    </source>
</evidence>
<evidence type="ECO:0000256" key="11">
    <source>
        <dbReference type="ARBA" id="ARBA00023065"/>
    </source>
</evidence>
<organism evidence="19">
    <name type="scientific">Candidatus Improbicoccus pseudotrichonymphae</name>
    <dbReference type="NCBI Taxonomy" id="3033792"/>
    <lineage>
        <taxon>Bacteria</taxon>
        <taxon>Bacillati</taxon>
        <taxon>Bacillota</taxon>
        <taxon>Clostridia</taxon>
        <taxon>Candidatus Improbicoccus</taxon>
    </lineage>
</organism>
<feature type="transmembrane region" description="Helical" evidence="17">
    <location>
        <begin position="356"/>
        <end position="385"/>
    </location>
</feature>
<feature type="transmembrane region" description="Helical" evidence="17">
    <location>
        <begin position="623"/>
        <end position="645"/>
    </location>
</feature>
<dbReference type="InterPro" id="IPR011642">
    <property type="entry name" value="Gate_dom"/>
</dbReference>
<name>A0AA48I7Y1_9FIRM</name>
<evidence type="ECO:0000256" key="15">
    <source>
        <dbReference type="PIRSR" id="PIRSR603373-1"/>
    </source>
</evidence>
<accession>A0AA48I7Y1</accession>
<dbReference type="Pfam" id="PF07670">
    <property type="entry name" value="Gate"/>
    <property type="match status" value="2"/>
</dbReference>
<keyword evidence="16" id="KW-0460">Magnesium</keyword>
<dbReference type="InterPro" id="IPR005225">
    <property type="entry name" value="Small_GTP-bd"/>
</dbReference>
<dbReference type="Pfam" id="PF17910">
    <property type="entry name" value="FeoB_Cyto"/>
    <property type="match status" value="1"/>
</dbReference>
<dbReference type="PRINTS" id="PR00326">
    <property type="entry name" value="GTP1OBG"/>
</dbReference>
<feature type="binding site" evidence="16">
    <location>
        <position position="50"/>
    </location>
    <ligand>
        <name>Mg(2+)</name>
        <dbReference type="ChEBI" id="CHEBI:18420"/>
        <label>2</label>
    </ligand>
</feature>
<dbReference type="PANTHER" id="PTHR43185">
    <property type="entry name" value="FERROUS IRON TRANSPORT PROTEIN B"/>
    <property type="match status" value="1"/>
</dbReference>
<evidence type="ECO:0000256" key="8">
    <source>
        <dbReference type="ARBA" id="ARBA00022741"/>
    </source>
</evidence>
<dbReference type="NCBIfam" id="TIGR00437">
    <property type="entry name" value="feoB"/>
    <property type="match status" value="1"/>
</dbReference>
<keyword evidence="11" id="KW-0406">Ion transport</keyword>
<dbReference type="CDD" id="cd01879">
    <property type="entry name" value="FeoB"/>
    <property type="match status" value="1"/>
</dbReference>
<keyword evidence="4" id="KW-1003">Cell membrane</keyword>
<feature type="domain" description="FeoB-type G" evidence="18">
    <location>
        <begin position="28"/>
        <end position="190"/>
    </location>
</feature>